<dbReference type="InParanoid" id="A0A1X7TV31"/>
<feature type="compositionally biased region" description="Low complexity" evidence="1">
    <location>
        <begin position="75"/>
        <end position="89"/>
    </location>
</feature>
<evidence type="ECO:0000256" key="1">
    <source>
        <dbReference type="SAM" id="MobiDB-lite"/>
    </source>
</evidence>
<feature type="compositionally biased region" description="Polar residues" evidence="1">
    <location>
        <begin position="57"/>
        <end position="74"/>
    </location>
</feature>
<keyword evidence="2" id="KW-1133">Transmembrane helix</keyword>
<feature type="region of interest" description="Disordered" evidence="1">
    <location>
        <begin position="145"/>
        <end position="167"/>
    </location>
</feature>
<proteinExistence type="predicted"/>
<keyword evidence="2" id="KW-0812">Transmembrane</keyword>
<dbReference type="OrthoDB" id="536948at2759"/>
<sequence length="224" mass="24723">SYSSSTSVSTVGYCNANATTTNNAAVVGGAIGVVFAVLFTHAKKRRSTRMTPVRSIPRTNVTTNERPNIQLNTLSSSPQRSQAQQQPPQYNASPTIASNYPPPPAFPPNVPTGTSHGGYYVYVPPGMALPPSSHFYPYPVATLQQTPKDEGEKSEANADSIRQPEPPRYDELFGSTAFFEVIFHIDCTNRKHIGFETHFLNLLYTQHKKHVNKNYKIGKFSHSH</sequence>
<evidence type="ECO:0000313" key="3">
    <source>
        <dbReference type="EnsemblMetazoa" id="Aqu2.1.18750_001"/>
    </source>
</evidence>
<feature type="compositionally biased region" description="Basic and acidic residues" evidence="1">
    <location>
        <begin position="147"/>
        <end position="156"/>
    </location>
</feature>
<feature type="transmembrane region" description="Helical" evidence="2">
    <location>
        <begin position="20"/>
        <end position="40"/>
    </location>
</feature>
<dbReference type="AlphaFoldDB" id="A0A1X7TV31"/>
<accession>A0A1X7TV31</accession>
<feature type="region of interest" description="Disordered" evidence="1">
    <location>
        <begin position="46"/>
        <end position="106"/>
    </location>
</feature>
<dbReference type="EnsemblMetazoa" id="Aqu2.1.18750_001">
    <property type="protein sequence ID" value="Aqu2.1.18750_001"/>
    <property type="gene ID" value="Aqu2.1.18750"/>
</dbReference>
<evidence type="ECO:0000256" key="2">
    <source>
        <dbReference type="SAM" id="Phobius"/>
    </source>
</evidence>
<reference evidence="3" key="1">
    <citation type="submission" date="2017-05" db="UniProtKB">
        <authorList>
            <consortium name="EnsemblMetazoa"/>
        </authorList>
    </citation>
    <scope>IDENTIFICATION</scope>
</reference>
<protein>
    <submittedName>
        <fullName evidence="3">Uncharacterized protein</fullName>
    </submittedName>
</protein>
<keyword evidence="2" id="KW-0472">Membrane</keyword>
<organism evidence="3">
    <name type="scientific">Amphimedon queenslandica</name>
    <name type="common">Sponge</name>
    <dbReference type="NCBI Taxonomy" id="400682"/>
    <lineage>
        <taxon>Eukaryota</taxon>
        <taxon>Metazoa</taxon>
        <taxon>Porifera</taxon>
        <taxon>Demospongiae</taxon>
        <taxon>Heteroscleromorpha</taxon>
        <taxon>Haplosclerida</taxon>
        <taxon>Niphatidae</taxon>
        <taxon>Amphimedon</taxon>
    </lineage>
</organism>
<name>A0A1X7TV31_AMPQE</name>